<feature type="region of interest" description="Disordered" evidence="7">
    <location>
        <begin position="197"/>
        <end position="230"/>
    </location>
</feature>
<dbReference type="Proteomes" id="UP000588158">
    <property type="component" value="Unassembled WGS sequence"/>
</dbReference>
<sequence>MDFTSWAIALMEFLGGPGTALVIASEALFPPIPGEVLLPFAGVTAAANGQSVLVPIFWTTLGSVLGGLGVYAVGRALGLRRTKALVRRLPLLEEHDVDAAMRFFDRWGFPAVAIARFVPMVRTFISIPAGIERMPAWLFALATGLGSGVWNALFVVAGYFFGQAGGEALEGFVRIYSSIVAGIGILAVVGLATQRLRSRRDSGEPDGDGSADGGPADEDAADGEPSTLEE</sequence>
<dbReference type="PANTHER" id="PTHR42709:SF6">
    <property type="entry name" value="UNDECAPRENYL PHOSPHATE TRANSPORTER A"/>
    <property type="match status" value="1"/>
</dbReference>
<protein>
    <submittedName>
        <fullName evidence="10">Membrane protein DedA with SNARE-associated domain</fullName>
    </submittedName>
</protein>
<comment type="similarity">
    <text evidence="2">Belongs to the DedA family.</text>
</comment>
<evidence type="ECO:0000256" key="1">
    <source>
        <dbReference type="ARBA" id="ARBA00004651"/>
    </source>
</evidence>
<proteinExistence type="inferred from homology"/>
<evidence type="ECO:0000256" key="2">
    <source>
        <dbReference type="ARBA" id="ARBA00010792"/>
    </source>
</evidence>
<keyword evidence="3" id="KW-1003">Cell membrane</keyword>
<comment type="caution">
    <text evidence="10">The sequence shown here is derived from an EMBL/GenBank/DDBJ whole genome shotgun (WGS) entry which is preliminary data.</text>
</comment>
<dbReference type="RefSeq" id="WP_184326408.1">
    <property type="nucleotide sequence ID" value="NZ_JACHLZ010000001.1"/>
</dbReference>
<dbReference type="AlphaFoldDB" id="A0A841AEG0"/>
<comment type="subcellular location">
    <subcellularLocation>
        <location evidence="1">Cell membrane</location>
        <topology evidence="1">Multi-pass membrane protein</topology>
    </subcellularLocation>
</comment>
<dbReference type="GO" id="GO:0005886">
    <property type="term" value="C:plasma membrane"/>
    <property type="evidence" value="ECO:0007669"/>
    <property type="project" value="UniProtKB-SubCell"/>
</dbReference>
<dbReference type="PANTHER" id="PTHR42709">
    <property type="entry name" value="ALKALINE PHOSPHATASE LIKE PROTEIN"/>
    <property type="match status" value="1"/>
</dbReference>
<gene>
    <name evidence="10" type="ORF">HNR70_003029</name>
</gene>
<reference evidence="10 11" key="1">
    <citation type="submission" date="2020-08" db="EMBL/GenBank/DDBJ databases">
        <title>Sequencing the genomes of 1000 actinobacteria strains.</title>
        <authorList>
            <person name="Klenk H.-P."/>
        </authorList>
    </citation>
    <scope>NUCLEOTIDE SEQUENCE [LARGE SCALE GENOMIC DNA]</scope>
    <source>
        <strain evidence="10 11">DSM 28796</strain>
    </source>
</reference>
<evidence type="ECO:0000256" key="7">
    <source>
        <dbReference type="SAM" id="MobiDB-lite"/>
    </source>
</evidence>
<keyword evidence="6 8" id="KW-0472">Membrane</keyword>
<accession>A0A841AEG0</accession>
<dbReference type="Pfam" id="PF09335">
    <property type="entry name" value="VTT_dom"/>
    <property type="match status" value="1"/>
</dbReference>
<evidence type="ECO:0000256" key="6">
    <source>
        <dbReference type="ARBA" id="ARBA00023136"/>
    </source>
</evidence>
<feature type="transmembrane region" description="Helical" evidence="8">
    <location>
        <begin position="173"/>
        <end position="192"/>
    </location>
</feature>
<feature type="domain" description="VTT" evidence="9">
    <location>
        <begin position="32"/>
        <end position="159"/>
    </location>
</feature>
<name>A0A841AEG0_9MICO</name>
<keyword evidence="4 8" id="KW-0812">Transmembrane</keyword>
<feature type="transmembrane region" description="Helical" evidence="8">
    <location>
        <begin position="6"/>
        <end position="24"/>
    </location>
</feature>
<feature type="transmembrane region" description="Helical" evidence="8">
    <location>
        <begin position="137"/>
        <end position="161"/>
    </location>
</feature>
<evidence type="ECO:0000313" key="10">
    <source>
        <dbReference type="EMBL" id="MBB5833216.1"/>
    </source>
</evidence>
<evidence type="ECO:0000256" key="4">
    <source>
        <dbReference type="ARBA" id="ARBA00022692"/>
    </source>
</evidence>
<dbReference type="InterPro" id="IPR051311">
    <property type="entry name" value="DedA_domain"/>
</dbReference>
<evidence type="ECO:0000256" key="3">
    <source>
        <dbReference type="ARBA" id="ARBA00022475"/>
    </source>
</evidence>
<feature type="compositionally biased region" description="Acidic residues" evidence="7">
    <location>
        <begin position="204"/>
        <end position="230"/>
    </location>
</feature>
<dbReference type="InterPro" id="IPR032816">
    <property type="entry name" value="VTT_dom"/>
</dbReference>
<evidence type="ECO:0000256" key="8">
    <source>
        <dbReference type="SAM" id="Phobius"/>
    </source>
</evidence>
<evidence type="ECO:0000256" key="5">
    <source>
        <dbReference type="ARBA" id="ARBA00022989"/>
    </source>
</evidence>
<organism evidence="10 11">
    <name type="scientific">Brachybacterium aquaticum</name>
    <dbReference type="NCBI Taxonomy" id="1432564"/>
    <lineage>
        <taxon>Bacteria</taxon>
        <taxon>Bacillati</taxon>
        <taxon>Actinomycetota</taxon>
        <taxon>Actinomycetes</taxon>
        <taxon>Micrococcales</taxon>
        <taxon>Dermabacteraceae</taxon>
        <taxon>Brachybacterium</taxon>
    </lineage>
</organism>
<keyword evidence="5 8" id="KW-1133">Transmembrane helix</keyword>
<evidence type="ECO:0000313" key="11">
    <source>
        <dbReference type="Proteomes" id="UP000588158"/>
    </source>
</evidence>
<keyword evidence="11" id="KW-1185">Reference proteome</keyword>
<evidence type="ECO:0000259" key="9">
    <source>
        <dbReference type="Pfam" id="PF09335"/>
    </source>
</evidence>
<dbReference type="EMBL" id="JACHLZ010000001">
    <property type="protein sequence ID" value="MBB5833216.1"/>
    <property type="molecule type" value="Genomic_DNA"/>
</dbReference>